<protein>
    <submittedName>
        <fullName evidence="2">Uncharacterized protein</fullName>
    </submittedName>
</protein>
<accession>K0S3W4</accession>
<dbReference type="AlphaFoldDB" id="K0S3W4"/>
<dbReference type="Proteomes" id="UP000266841">
    <property type="component" value="Unassembled WGS sequence"/>
</dbReference>
<feature type="region of interest" description="Disordered" evidence="1">
    <location>
        <begin position="1"/>
        <end position="32"/>
    </location>
</feature>
<feature type="non-terminal residue" evidence="2">
    <location>
        <position position="75"/>
    </location>
</feature>
<evidence type="ECO:0000256" key="1">
    <source>
        <dbReference type="SAM" id="MobiDB-lite"/>
    </source>
</evidence>
<comment type="caution">
    <text evidence="2">The sequence shown here is derived from an EMBL/GenBank/DDBJ whole genome shotgun (WGS) entry which is preliminary data.</text>
</comment>
<reference evidence="2 3" key="1">
    <citation type="journal article" date="2012" name="Genome Biol.">
        <title>Genome and low-iron response of an oceanic diatom adapted to chronic iron limitation.</title>
        <authorList>
            <person name="Lommer M."/>
            <person name="Specht M."/>
            <person name="Roy A.S."/>
            <person name="Kraemer L."/>
            <person name="Andreson R."/>
            <person name="Gutowska M.A."/>
            <person name="Wolf J."/>
            <person name="Bergner S.V."/>
            <person name="Schilhabel M.B."/>
            <person name="Klostermeier U.C."/>
            <person name="Beiko R.G."/>
            <person name="Rosenstiel P."/>
            <person name="Hippler M."/>
            <person name="Laroche J."/>
        </authorList>
    </citation>
    <scope>NUCLEOTIDE SEQUENCE [LARGE SCALE GENOMIC DNA]</scope>
    <source>
        <strain evidence="2 3">CCMP1005</strain>
    </source>
</reference>
<proteinExistence type="predicted"/>
<sequence>MASKHEQHAPIFVGLSRAHPSGHTTPPADKIQDRSLKLFSPGSPDPQASSLSRVAVVAAQARQLIIKMQWCSRSR</sequence>
<evidence type="ECO:0000313" key="3">
    <source>
        <dbReference type="Proteomes" id="UP000266841"/>
    </source>
</evidence>
<gene>
    <name evidence="2" type="ORF">THAOC_20214</name>
</gene>
<name>K0S3W4_THAOC</name>
<evidence type="ECO:0000313" key="2">
    <source>
        <dbReference type="EMBL" id="EJK59544.1"/>
    </source>
</evidence>
<dbReference type="EMBL" id="AGNL01022721">
    <property type="protein sequence ID" value="EJK59544.1"/>
    <property type="molecule type" value="Genomic_DNA"/>
</dbReference>
<keyword evidence="3" id="KW-1185">Reference proteome</keyword>
<organism evidence="2 3">
    <name type="scientific">Thalassiosira oceanica</name>
    <name type="common">Marine diatom</name>
    <dbReference type="NCBI Taxonomy" id="159749"/>
    <lineage>
        <taxon>Eukaryota</taxon>
        <taxon>Sar</taxon>
        <taxon>Stramenopiles</taxon>
        <taxon>Ochrophyta</taxon>
        <taxon>Bacillariophyta</taxon>
        <taxon>Coscinodiscophyceae</taxon>
        <taxon>Thalassiosirophycidae</taxon>
        <taxon>Thalassiosirales</taxon>
        <taxon>Thalassiosiraceae</taxon>
        <taxon>Thalassiosira</taxon>
    </lineage>
</organism>